<evidence type="ECO:0000256" key="2">
    <source>
        <dbReference type="ARBA" id="ARBA00012528"/>
    </source>
</evidence>
<reference evidence="5 6" key="3">
    <citation type="journal article" date="2011" name="Mol. Syst. Biol.">
        <title>Integrative genome-scale metabolic analysis of Vibrio vulnificus for drug targeting and discovery.</title>
        <authorList>
            <person name="Kim H.U."/>
            <person name="Kim S.Y."/>
            <person name="Jeong H."/>
            <person name="Kim T.Y."/>
            <person name="Kim J.J."/>
            <person name="Choy H.E."/>
            <person name="Yi K.Y."/>
            <person name="Rhee J.H."/>
            <person name="Lee S.Y."/>
        </authorList>
    </citation>
    <scope>NUCLEOTIDE SEQUENCE [LARGE SCALE GENOMIC DNA]</scope>
    <source>
        <strain evidence="5 6">CMCP6</strain>
    </source>
</reference>
<dbReference type="GO" id="GO:0005886">
    <property type="term" value="C:plasma membrane"/>
    <property type="evidence" value="ECO:0007669"/>
    <property type="project" value="TreeGrafter"/>
</dbReference>
<dbReference type="NCBIfam" id="TIGR00254">
    <property type="entry name" value="GGDEF"/>
    <property type="match status" value="1"/>
</dbReference>
<dbReference type="InterPro" id="IPR029787">
    <property type="entry name" value="Nucleotide_cyclase"/>
</dbReference>
<sequence length="451" mass="52127">MKKSLSLAFLFATLSFLSCLIALAIYAVSIEVERFDRHADRLESIKNYVVTMGLLTQSNINASEKKDRKNIIQSTQRSFEEYIYAIDNSELDYYEAVAYKTMHETRNYFMSLFNNKNSVFYYRSYSGKKYLLDRKVNGFKVDARKFSENWCKTQFVCTQYAWPDQLLDRAVVSTIYHDSDLGENLISVSSPVYSSEEENEIVGEYVFSLFYDLKDRNVETIYNQGFKTTLLTYNGYPLAKFAYTKTYIADNKTIFLFSYPLSKLVIDYSYLFFVFLLLFFVYLSLYEQSKTRKQQLDEVSSEVIKDELTGLHNRKIFNDTLFKDTLEDSQYTVIAIDGDGFKNINDTFGHHVGDEVICQVGKSMKATFRRGDFLIRTGGDEFLAILPDCDHRKASELVGKLKQHLKNSTLPYKDLTIAVSAGVATRAQGETLQELMMQADEALYKAKESRR</sequence>
<dbReference type="FunFam" id="3.30.70.270:FF:000001">
    <property type="entry name" value="Diguanylate cyclase domain protein"/>
    <property type="match status" value="1"/>
</dbReference>
<dbReference type="GO" id="GO:0043709">
    <property type="term" value="P:cell adhesion involved in single-species biofilm formation"/>
    <property type="evidence" value="ECO:0007669"/>
    <property type="project" value="TreeGrafter"/>
</dbReference>
<comment type="cofactor">
    <cofactor evidence="1">
        <name>Mg(2+)</name>
        <dbReference type="ChEBI" id="CHEBI:18420"/>
    </cofactor>
</comment>
<feature type="domain" description="GGDEF" evidence="4">
    <location>
        <begin position="329"/>
        <end position="451"/>
    </location>
</feature>
<keyword evidence="3" id="KW-1133">Transmembrane helix</keyword>
<dbReference type="Gene3D" id="3.30.70.270">
    <property type="match status" value="1"/>
</dbReference>
<organism evidence="5 6">
    <name type="scientific">Vibrio vulnificus (strain CMCP6)</name>
    <dbReference type="NCBI Taxonomy" id="216895"/>
    <lineage>
        <taxon>Bacteria</taxon>
        <taxon>Pseudomonadati</taxon>
        <taxon>Pseudomonadota</taxon>
        <taxon>Gammaproteobacteria</taxon>
        <taxon>Vibrionales</taxon>
        <taxon>Vibrionaceae</taxon>
        <taxon>Vibrio</taxon>
    </lineage>
</organism>
<dbReference type="PANTHER" id="PTHR45138:SF24">
    <property type="entry name" value="DIGUANYLATE CYCLASE DGCC-RELATED"/>
    <property type="match status" value="1"/>
</dbReference>
<dbReference type="CDD" id="cd01949">
    <property type="entry name" value="GGDEF"/>
    <property type="match status" value="1"/>
</dbReference>
<dbReference type="PROSITE" id="PS50887">
    <property type="entry name" value="GGDEF"/>
    <property type="match status" value="1"/>
</dbReference>
<dbReference type="GO" id="GO:0052621">
    <property type="term" value="F:diguanylate cyclase activity"/>
    <property type="evidence" value="ECO:0007669"/>
    <property type="project" value="UniProtKB-EC"/>
</dbReference>
<protein>
    <recommendedName>
        <fullName evidence="2">diguanylate cyclase</fullName>
        <ecNumber evidence="2">2.7.7.65</ecNumber>
    </recommendedName>
</protein>
<accession>A0A3Q0L0K0</accession>
<dbReference type="PANTHER" id="PTHR45138">
    <property type="entry name" value="REGULATORY COMPONENTS OF SENSORY TRANSDUCTION SYSTEM"/>
    <property type="match status" value="1"/>
</dbReference>
<evidence type="ECO:0000313" key="6">
    <source>
        <dbReference type="Proteomes" id="UP000002275"/>
    </source>
</evidence>
<dbReference type="PROSITE" id="PS51257">
    <property type="entry name" value="PROKAR_LIPOPROTEIN"/>
    <property type="match status" value="1"/>
</dbReference>
<reference evidence="5 6" key="2">
    <citation type="journal article" date="2003" name="Infect. Immun.">
        <title>Characterization and pathogenic significance of Vibrio vulnificus antigens preferentially expressed in septicemic patients.</title>
        <authorList>
            <person name="Kim Y.R."/>
            <person name="Lee S.E."/>
            <person name="Kim C.M."/>
            <person name="Kim S.Y."/>
            <person name="Shin E.K."/>
            <person name="Shin D.H."/>
            <person name="Chung S.S."/>
            <person name="Choy H.E."/>
            <person name="Progulske-Fox A."/>
            <person name="Hillman J.D."/>
            <person name="Handfield M."/>
            <person name="Rhee J.H."/>
        </authorList>
    </citation>
    <scope>NUCLEOTIDE SEQUENCE [LARGE SCALE GENOMIC DNA]</scope>
    <source>
        <strain evidence="5 6">CMCP6</strain>
    </source>
</reference>
<dbReference type="Proteomes" id="UP000002275">
    <property type="component" value="Chromosome II"/>
</dbReference>
<evidence type="ECO:0000256" key="1">
    <source>
        <dbReference type="ARBA" id="ARBA00001946"/>
    </source>
</evidence>
<evidence type="ECO:0000259" key="4">
    <source>
        <dbReference type="PROSITE" id="PS50887"/>
    </source>
</evidence>
<dbReference type="AlphaFoldDB" id="A0A3Q0L0K0"/>
<feature type="transmembrane region" description="Helical" evidence="3">
    <location>
        <begin position="268"/>
        <end position="286"/>
    </location>
</feature>
<dbReference type="Pfam" id="PF00990">
    <property type="entry name" value="GGDEF"/>
    <property type="match status" value="1"/>
</dbReference>
<proteinExistence type="predicted"/>
<dbReference type="InterPro" id="IPR043128">
    <property type="entry name" value="Rev_trsase/Diguanyl_cyclase"/>
</dbReference>
<dbReference type="EC" id="2.7.7.65" evidence="2"/>
<dbReference type="EMBL" id="AE016796">
    <property type="protein sequence ID" value="AAO08373.1"/>
    <property type="molecule type" value="Genomic_DNA"/>
</dbReference>
<dbReference type="KEGG" id="vvu:VV2_1509"/>
<dbReference type="RefSeq" id="WP_011082361.1">
    <property type="nucleotide sequence ID" value="NC_004460.2"/>
</dbReference>
<evidence type="ECO:0000256" key="3">
    <source>
        <dbReference type="SAM" id="Phobius"/>
    </source>
</evidence>
<dbReference type="InterPro" id="IPR000160">
    <property type="entry name" value="GGDEF_dom"/>
</dbReference>
<evidence type="ECO:0000313" key="5">
    <source>
        <dbReference type="EMBL" id="AAO08373.1"/>
    </source>
</evidence>
<keyword evidence="3" id="KW-0812">Transmembrane</keyword>
<dbReference type="GO" id="GO:1902201">
    <property type="term" value="P:negative regulation of bacterial-type flagellum-dependent cell motility"/>
    <property type="evidence" value="ECO:0007669"/>
    <property type="project" value="TreeGrafter"/>
</dbReference>
<dbReference type="SMART" id="SM00267">
    <property type="entry name" value="GGDEF"/>
    <property type="match status" value="1"/>
</dbReference>
<gene>
    <name evidence="5" type="ordered locus">VV2_1509</name>
</gene>
<name>A0A3Q0L0K0_VIBVU</name>
<dbReference type="InterPro" id="IPR050469">
    <property type="entry name" value="Diguanylate_Cyclase"/>
</dbReference>
<reference evidence="6" key="1">
    <citation type="submission" date="2002-12" db="EMBL/GenBank/DDBJ databases">
        <title>Complete genome sequence of Vibrio vulnificus CMCP6.</title>
        <authorList>
            <person name="Rhee J.H."/>
            <person name="Kim S.Y."/>
            <person name="Chung S.S."/>
            <person name="Kim J.J."/>
            <person name="Moon Y.H."/>
            <person name="Jeong H."/>
            <person name="Choy H.E."/>
        </authorList>
    </citation>
    <scope>NUCLEOTIDE SEQUENCE [LARGE SCALE GENOMIC DNA]</scope>
    <source>
        <strain evidence="6">CMCP6</strain>
    </source>
</reference>
<keyword evidence="3" id="KW-0472">Membrane</keyword>
<dbReference type="SUPFAM" id="SSF55073">
    <property type="entry name" value="Nucleotide cyclase"/>
    <property type="match status" value="1"/>
</dbReference>